<sequence length="90" mass="9839">KNLLWVSGLDAPTDQYQVSEWHLSGLDLLQLTSHDLEVLGVQKIGHQELILEAVEKLCSLVRENAQLCVSLQCMSAAAGCVAKAFFLCVV</sequence>
<dbReference type="Gene3D" id="1.10.150.50">
    <property type="entry name" value="Transcription Factor, Ets-1"/>
    <property type="match status" value="1"/>
</dbReference>
<comment type="caution">
    <text evidence="2">The sequence shown here is derived from an EMBL/GenBank/DDBJ whole genome shotgun (WGS) entry which is preliminary data.</text>
</comment>
<evidence type="ECO:0000313" key="2">
    <source>
        <dbReference type="EMBL" id="MEQ2200764.1"/>
    </source>
</evidence>
<name>A0ABV0QY37_9TELE</name>
<keyword evidence="3" id="KW-1185">Reference proteome</keyword>
<gene>
    <name evidence="2" type="ORF">XENOCAPTIV_002751</name>
</gene>
<feature type="non-terminal residue" evidence="2">
    <location>
        <position position="1"/>
    </location>
</feature>
<dbReference type="EMBL" id="JAHRIN010026488">
    <property type="protein sequence ID" value="MEQ2200764.1"/>
    <property type="molecule type" value="Genomic_DNA"/>
</dbReference>
<dbReference type="Pfam" id="PF00536">
    <property type="entry name" value="SAM_1"/>
    <property type="match status" value="1"/>
</dbReference>
<dbReference type="InterPro" id="IPR013761">
    <property type="entry name" value="SAM/pointed_sf"/>
</dbReference>
<dbReference type="PANTHER" id="PTHR12844">
    <property type="entry name" value="CONNECTOR ENCHANCER OF KINASE SUPPRESSOR OF RAS"/>
    <property type="match status" value="1"/>
</dbReference>
<dbReference type="InterPro" id="IPR051566">
    <property type="entry name" value="CNKSR"/>
</dbReference>
<evidence type="ECO:0000259" key="1">
    <source>
        <dbReference type="PROSITE" id="PS50105"/>
    </source>
</evidence>
<organism evidence="2 3">
    <name type="scientific">Xenoophorus captivus</name>
    <dbReference type="NCBI Taxonomy" id="1517983"/>
    <lineage>
        <taxon>Eukaryota</taxon>
        <taxon>Metazoa</taxon>
        <taxon>Chordata</taxon>
        <taxon>Craniata</taxon>
        <taxon>Vertebrata</taxon>
        <taxon>Euteleostomi</taxon>
        <taxon>Actinopterygii</taxon>
        <taxon>Neopterygii</taxon>
        <taxon>Teleostei</taxon>
        <taxon>Neoteleostei</taxon>
        <taxon>Acanthomorphata</taxon>
        <taxon>Ovalentaria</taxon>
        <taxon>Atherinomorphae</taxon>
        <taxon>Cyprinodontiformes</taxon>
        <taxon>Goodeidae</taxon>
        <taxon>Xenoophorus</taxon>
    </lineage>
</organism>
<dbReference type="PANTHER" id="PTHR12844:SF10">
    <property type="entry name" value="CONNECTOR ENHANCER OF KINASE SUPPRESSOR OF RAS 1"/>
    <property type="match status" value="1"/>
</dbReference>
<feature type="domain" description="SAM" evidence="1">
    <location>
        <begin position="5"/>
        <end position="60"/>
    </location>
</feature>
<reference evidence="2 3" key="1">
    <citation type="submission" date="2021-06" db="EMBL/GenBank/DDBJ databases">
        <authorList>
            <person name="Palmer J.M."/>
        </authorList>
    </citation>
    <scope>NUCLEOTIDE SEQUENCE [LARGE SCALE GENOMIC DNA]</scope>
    <source>
        <strain evidence="2 3">XC_2019</strain>
        <tissue evidence="2">Muscle</tissue>
    </source>
</reference>
<evidence type="ECO:0000313" key="3">
    <source>
        <dbReference type="Proteomes" id="UP001434883"/>
    </source>
</evidence>
<dbReference type="SUPFAM" id="SSF47769">
    <property type="entry name" value="SAM/Pointed domain"/>
    <property type="match status" value="1"/>
</dbReference>
<dbReference type="Proteomes" id="UP001434883">
    <property type="component" value="Unassembled WGS sequence"/>
</dbReference>
<dbReference type="InterPro" id="IPR001660">
    <property type="entry name" value="SAM"/>
</dbReference>
<protein>
    <recommendedName>
        <fullName evidence="1">SAM domain-containing protein</fullName>
    </recommendedName>
</protein>
<accession>A0ABV0QY37</accession>
<dbReference type="PROSITE" id="PS50105">
    <property type="entry name" value="SAM_DOMAIN"/>
    <property type="match status" value="1"/>
</dbReference>
<proteinExistence type="predicted"/>